<name>A0AAU7DKW8_9BACT</name>
<proteinExistence type="predicted"/>
<dbReference type="AlphaFoldDB" id="A0AAU7DKW8"/>
<dbReference type="RefSeq" id="WP_348263196.1">
    <property type="nucleotide sequence ID" value="NZ_CP121196.1"/>
</dbReference>
<accession>A0AAU7DKW8</accession>
<feature type="region of interest" description="Disordered" evidence="1">
    <location>
        <begin position="1"/>
        <end position="71"/>
    </location>
</feature>
<reference evidence="2" key="1">
    <citation type="submission" date="2023-03" db="EMBL/GenBank/DDBJ databases">
        <title>Edaphobacter sp.</title>
        <authorList>
            <person name="Huber K.J."/>
            <person name="Papendorf J."/>
            <person name="Pilke C."/>
            <person name="Bunk B."/>
            <person name="Sproeer C."/>
            <person name="Pester M."/>
        </authorList>
    </citation>
    <scope>NUCLEOTIDE SEQUENCE</scope>
    <source>
        <strain evidence="2">DSM 110680</strain>
    </source>
</reference>
<sequence length="71" mass="7647">MEPLAEVDPADRKSARADTPAPEAAAWLADPDKDRATGPTPNMRYINWLADQPEFAGPLPGEASTPEDTNE</sequence>
<gene>
    <name evidence="2" type="ORF">P8935_01250</name>
</gene>
<protein>
    <submittedName>
        <fullName evidence="2">Uncharacterized protein</fullName>
    </submittedName>
</protein>
<dbReference type="EMBL" id="CP121196">
    <property type="protein sequence ID" value="XBH17970.1"/>
    <property type="molecule type" value="Genomic_DNA"/>
</dbReference>
<evidence type="ECO:0000313" key="2">
    <source>
        <dbReference type="EMBL" id="XBH17970.1"/>
    </source>
</evidence>
<organism evidence="2">
    <name type="scientific">Telmatobacter sp. DSM 110680</name>
    <dbReference type="NCBI Taxonomy" id="3036704"/>
    <lineage>
        <taxon>Bacteria</taxon>
        <taxon>Pseudomonadati</taxon>
        <taxon>Acidobacteriota</taxon>
        <taxon>Terriglobia</taxon>
        <taxon>Terriglobales</taxon>
        <taxon>Acidobacteriaceae</taxon>
        <taxon>Telmatobacter</taxon>
    </lineage>
</organism>
<feature type="compositionally biased region" description="Low complexity" evidence="1">
    <location>
        <begin position="17"/>
        <end position="29"/>
    </location>
</feature>
<evidence type="ECO:0000256" key="1">
    <source>
        <dbReference type="SAM" id="MobiDB-lite"/>
    </source>
</evidence>